<evidence type="ECO:0000256" key="1">
    <source>
        <dbReference type="SAM" id="SignalP"/>
    </source>
</evidence>
<dbReference type="RefSeq" id="WP_139178050.1">
    <property type="nucleotide sequence ID" value="NZ_FOHT01000009.1"/>
</dbReference>
<dbReference type="EMBL" id="FOHT01000009">
    <property type="protein sequence ID" value="SET26852.1"/>
    <property type="molecule type" value="Genomic_DNA"/>
</dbReference>
<reference evidence="2 3" key="1">
    <citation type="submission" date="2016-10" db="EMBL/GenBank/DDBJ databases">
        <authorList>
            <person name="de Groot N.N."/>
        </authorList>
    </citation>
    <scope>NUCLEOTIDE SEQUENCE [LARGE SCALE GENOMIC DNA]</scope>
    <source>
        <strain evidence="2 3">DSM 25947</strain>
    </source>
</reference>
<evidence type="ECO:0000313" key="3">
    <source>
        <dbReference type="Proteomes" id="UP000181981"/>
    </source>
</evidence>
<dbReference type="OrthoDB" id="1123029at2"/>
<dbReference type="AlphaFoldDB" id="A0A1I0D3R2"/>
<dbReference type="Proteomes" id="UP000181981">
    <property type="component" value="Unassembled WGS sequence"/>
</dbReference>
<sequence>MTKTILTLVMLLPAVCFLQAQHSYKHQLPTVSSEKLIKAPACVNEKPDLPSPVVSDGSREFILFKTAANKYTCMDVTVENGEPFDYKQGLSGKGNQLKADGEDFPHFAETGIHTTEELANAKTITGLSVAKITVDARPWGSSGVGFVADDETIMSVIWADNQTVEKLGLTHPDMARPLFHFWNAMHYQEQYNAEQEPDSCLQLASFFYNGKELEFKVQGSRGWQESIFNDEILGTGHLEIWRELTDEEQEFLNEKYKYLSAEQMKQLKKELSYLHTGEMVLFYINRYGFYEGHNEYRVDPVTVASLFGLKSINELHQSANGDLYGYFIAHFTENPE</sequence>
<evidence type="ECO:0000313" key="2">
    <source>
        <dbReference type="EMBL" id="SET26852.1"/>
    </source>
</evidence>
<keyword evidence="1" id="KW-0732">Signal</keyword>
<gene>
    <name evidence="2" type="ORF">SAMN05444285_10935</name>
</gene>
<accession>A0A1I0D3R2</accession>
<feature type="signal peptide" evidence="1">
    <location>
        <begin position="1"/>
        <end position="20"/>
    </location>
</feature>
<name>A0A1I0D3R2_9BACT</name>
<evidence type="ECO:0008006" key="4">
    <source>
        <dbReference type="Google" id="ProtNLM"/>
    </source>
</evidence>
<organism evidence="2 3">
    <name type="scientific">Draconibacterium orientale</name>
    <dbReference type="NCBI Taxonomy" id="1168034"/>
    <lineage>
        <taxon>Bacteria</taxon>
        <taxon>Pseudomonadati</taxon>
        <taxon>Bacteroidota</taxon>
        <taxon>Bacteroidia</taxon>
        <taxon>Marinilabiliales</taxon>
        <taxon>Prolixibacteraceae</taxon>
        <taxon>Draconibacterium</taxon>
    </lineage>
</organism>
<protein>
    <recommendedName>
        <fullName evidence="4">YARHG domain-containing protein</fullName>
    </recommendedName>
</protein>
<proteinExistence type="predicted"/>
<feature type="chain" id="PRO_5010347403" description="YARHG domain-containing protein" evidence="1">
    <location>
        <begin position="21"/>
        <end position="336"/>
    </location>
</feature>